<dbReference type="Gene3D" id="1.20.120.1370">
    <property type="entry name" value="Regulator of RNA polymerase sigma(70) subunit, domain 4"/>
    <property type="match status" value="1"/>
</dbReference>
<gene>
    <name evidence="4" type="primary">rsd</name>
    <name evidence="4" type="ORF">GCM10007414_33530</name>
</gene>
<dbReference type="PIRSF" id="PIRSF016548">
    <property type="entry name" value="Rsd_AlgQ"/>
    <property type="match status" value="1"/>
</dbReference>
<protein>
    <submittedName>
        <fullName evidence="4">Sigma D regulator</fullName>
    </submittedName>
</protein>
<dbReference type="EMBL" id="BMDY01000024">
    <property type="protein sequence ID" value="GGB17414.1"/>
    <property type="molecule type" value="Genomic_DNA"/>
</dbReference>
<dbReference type="InterPro" id="IPR007448">
    <property type="entry name" value="Sigma70_reg_Rsd_AlgQ"/>
</dbReference>
<dbReference type="Proteomes" id="UP000651977">
    <property type="component" value="Unassembled WGS sequence"/>
</dbReference>
<comment type="similarity">
    <text evidence="3">Belongs to the Rsd/AlgQ family.</text>
</comment>
<evidence type="ECO:0000313" key="5">
    <source>
        <dbReference type="Proteomes" id="UP000651977"/>
    </source>
</evidence>
<name>A0ABQ1I502_9ALTE</name>
<keyword evidence="1 3" id="KW-0805">Transcription regulation</keyword>
<dbReference type="RefSeq" id="WP_055733915.1">
    <property type="nucleotide sequence ID" value="NZ_BMDY01000024.1"/>
</dbReference>
<comment type="caution">
    <text evidence="4">The sequence shown here is derived from an EMBL/GenBank/DDBJ whole genome shotgun (WGS) entry which is preliminary data.</text>
</comment>
<evidence type="ECO:0000256" key="3">
    <source>
        <dbReference type="RuleBase" id="RU004409"/>
    </source>
</evidence>
<dbReference type="Pfam" id="PF04353">
    <property type="entry name" value="Rsd_AlgQ"/>
    <property type="match status" value="1"/>
</dbReference>
<keyword evidence="2 3" id="KW-0804">Transcription</keyword>
<evidence type="ECO:0000256" key="2">
    <source>
        <dbReference type="ARBA" id="ARBA00023163"/>
    </source>
</evidence>
<organism evidence="4 5">
    <name type="scientific">Agarivorans gilvus</name>
    <dbReference type="NCBI Taxonomy" id="680279"/>
    <lineage>
        <taxon>Bacteria</taxon>
        <taxon>Pseudomonadati</taxon>
        <taxon>Pseudomonadota</taxon>
        <taxon>Gammaproteobacteria</taxon>
        <taxon>Alteromonadales</taxon>
        <taxon>Alteromonadaceae</taxon>
        <taxon>Agarivorans</taxon>
    </lineage>
</organism>
<dbReference type="InterPro" id="IPR038309">
    <property type="entry name" value="Rsd/AlgQ_sf"/>
</dbReference>
<evidence type="ECO:0000256" key="1">
    <source>
        <dbReference type="ARBA" id="ARBA00023015"/>
    </source>
</evidence>
<proteinExistence type="inferred from homology"/>
<keyword evidence="5" id="KW-1185">Reference proteome</keyword>
<accession>A0ABQ1I502</accession>
<sequence length="159" mass="18032">MLRKVEQAQAKWGGASQVIDAWLSARKKLLIAYCELAGLPPYDKLDRSLPDASKISQFCEQLVDYVSTGHFEIYEQIVNECANDGDTTPGERLLPLITETTDIALSFNDSYAEVDENIELNSFDRDLSQLGQEMEERFEVEDELLDHLYQHSQQQAAAE</sequence>
<dbReference type="NCBIfam" id="NF008723">
    <property type="entry name" value="PRK11718.1"/>
    <property type="match status" value="1"/>
</dbReference>
<evidence type="ECO:0000313" key="4">
    <source>
        <dbReference type="EMBL" id="GGB17414.1"/>
    </source>
</evidence>
<reference evidence="5" key="1">
    <citation type="journal article" date="2019" name="Int. J. Syst. Evol. Microbiol.">
        <title>The Global Catalogue of Microorganisms (GCM) 10K type strain sequencing project: providing services to taxonomists for standard genome sequencing and annotation.</title>
        <authorList>
            <consortium name="The Broad Institute Genomics Platform"/>
            <consortium name="The Broad Institute Genome Sequencing Center for Infectious Disease"/>
            <person name="Wu L."/>
            <person name="Ma J."/>
        </authorList>
    </citation>
    <scope>NUCLEOTIDE SEQUENCE [LARGE SCALE GENOMIC DNA]</scope>
    <source>
        <strain evidence="5">CGMCC 1.10131</strain>
    </source>
</reference>